<evidence type="ECO:0000313" key="2">
    <source>
        <dbReference type="EMBL" id="MFD1516614.1"/>
    </source>
</evidence>
<feature type="region of interest" description="Disordered" evidence="1">
    <location>
        <begin position="17"/>
        <end position="43"/>
    </location>
</feature>
<feature type="region of interest" description="Disordered" evidence="1">
    <location>
        <begin position="461"/>
        <end position="484"/>
    </location>
</feature>
<feature type="compositionally biased region" description="Low complexity" evidence="1">
    <location>
        <begin position="332"/>
        <end position="358"/>
    </location>
</feature>
<organism evidence="2 3">
    <name type="scientific">Pseudonocardia yunnanensis</name>
    <dbReference type="NCBI Taxonomy" id="58107"/>
    <lineage>
        <taxon>Bacteria</taxon>
        <taxon>Bacillati</taxon>
        <taxon>Actinomycetota</taxon>
        <taxon>Actinomycetes</taxon>
        <taxon>Pseudonocardiales</taxon>
        <taxon>Pseudonocardiaceae</taxon>
        <taxon>Pseudonocardia</taxon>
    </lineage>
</organism>
<dbReference type="Proteomes" id="UP001597114">
    <property type="component" value="Unassembled WGS sequence"/>
</dbReference>
<feature type="region of interest" description="Disordered" evidence="1">
    <location>
        <begin position="326"/>
        <end position="361"/>
    </location>
</feature>
<reference evidence="3" key="1">
    <citation type="journal article" date="2019" name="Int. J. Syst. Evol. Microbiol.">
        <title>The Global Catalogue of Microorganisms (GCM) 10K type strain sequencing project: providing services to taxonomists for standard genome sequencing and annotation.</title>
        <authorList>
            <consortium name="The Broad Institute Genomics Platform"/>
            <consortium name="The Broad Institute Genome Sequencing Center for Infectious Disease"/>
            <person name="Wu L."/>
            <person name="Ma J."/>
        </authorList>
    </citation>
    <scope>NUCLEOTIDE SEQUENCE [LARGE SCALE GENOMIC DNA]</scope>
    <source>
        <strain evidence="3">CCM 7043</strain>
    </source>
</reference>
<feature type="region of interest" description="Disordered" evidence="1">
    <location>
        <begin position="527"/>
        <end position="596"/>
    </location>
</feature>
<comment type="caution">
    <text evidence="2">The sequence shown here is derived from an EMBL/GenBank/DDBJ whole genome shotgun (WGS) entry which is preliminary data.</text>
</comment>
<feature type="region of interest" description="Disordered" evidence="1">
    <location>
        <begin position="75"/>
        <end position="111"/>
    </location>
</feature>
<proteinExistence type="predicted"/>
<sequence length="712" mass="73020">MAPTPAAGARPLTVVSDCAEHPAPSPRAVQLDEPVLSRTPVMSPDAEPDVVLAAEPRQSAPAHSTCAAPRLDALSSRAAGRTAPTVPSPVLEETRAALSRTSEADSALHAPADASQFDEPFVSRTGAAPPAVAAVPVTRPVVAVVPLPEHAGESPQSTRAPAELDAVAAPSVSTAGCTAPSASEPARWSSRSSTELSTSVLLFAPHAPPETSQVADPVLLRAAPSRSPLAVPPVLLAPVPVHPAVPSQSTSAVAALPPPTSATPSARGSLCVRQPPPVAVQLAEAFVAASGVPVDAGSSAAPAVALASRGAALRPASVLLVERPVQASSQLTSAPATTASRPARSPRSPRSAPSPRSTVLEVPHPLADSQCADPLPWPRDSPPVATGSVLTARFAAAPRPVAAGRASSRSDRDPVLLLSHTPPSVRHCACAPEEYAYPVTSHRPVQDADAAVFRCAPPTDWASTPLGPDDSLRHDPPPVAHADSPPAELARLLRPHPLASPEHFADAVATSPSALRWETLLPQPWSAPDNVHDAAPFDSPDEVCTPHPDDTPANATHRSESFSPSAPRLTEPHATNAPLDPHPAADPSPRLRDGTASDTSLSVAAISSSVASYTSSRCSSNFATFCAWAFFVTVPAATFFSSAANCFSFAVNARWPSTTSSTSSARSGDSSARSAATCFANCWCFFSSFAYAALVTSPEATFFLSAANAALL</sequence>
<feature type="compositionally biased region" description="Polar residues" evidence="1">
    <location>
        <begin position="553"/>
        <end position="564"/>
    </location>
</feature>
<dbReference type="RefSeq" id="WP_379658911.1">
    <property type="nucleotide sequence ID" value="NZ_JBHUCO010000004.1"/>
</dbReference>
<name>A0ABW4ERQ2_9PSEU</name>
<protein>
    <submittedName>
        <fullName evidence="2">Uncharacterized protein</fullName>
    </submittedName>
</protein>
<accession>A0ABW4ERQ2</accession>
<gene>
    <name evidence="2" type="ORF">ACFSJD_03895</name>
</gene>
<evidence type="ECO:0000313" key="3">
    <source>
        <dbReference type="Proteomes" id="UP001597114"/>
    </source>
</evidence>
<dbReference type="EMBL" id="JBHUCO010000004">
    <property type="protein sequence ID" value="MFD1516614.1"/>
    <property type="molecule type" value="Genomic_DNA"/>
</dbReference>
<evidence type="ECO:0000256" key="1">
    <source>
        <dbReference type="SAM" id="MobiDB-lite"/>
    </source>
</evidence>
<keyword evidence="3" id="KW-1185">Reference proteome</keyword>